<gene>
    <name evidence="2" type="ORF">JMJ77_011328</name>
</gene>
<accession>A0A9P7R3G8</accession>
<dbReference type="AlphaFoldDB" id="A0A9P7R3G8"/>
<keyword evidence="3" id="KW-1185">Reference proteome</keyword>
<name>A0A9P7R3G8_9PEZI</name>
<proteinExistence type="predicted"/>
<dbReference type="Proteomes" id="UP000699042">
    <property type="component" value="Unassembled WGS sequence"/>
</dbReference>
<comment type="caution">
    <text evidence="2">The sequence shown here is derived from an EMBL/GenBank/DDBJ whole genome shotgun (WGS) entry which is preliminary data.</text>
</comment>
<feature type="region of interest" description="Disordered" evidence="1">
    <location>
        <begin position="37"/>
        <end position="57"/>
    </location>
</feature>
<evidence type="ECO:0000256" key="1">
    <source>
        <dbReference type="SAM" id="MobiDB-lite"/>
    </source>
</evidence>
<protein>
    <submittedName>
        <fullName evidence="2">Uncharacterized protein</fullName>
    </submittedName>
</protein>
<feature type="region of interest" description="Disordered" evidence="1">
    <location>
        <begin position="154"/>
        <end position="180"/>
    </location>
</feature>
<organism evidence="2 3">
    <name type="scientific">Colletotrichum scovillei</name>
    <dbReference type="NCBI Taxonomy" id="1209932"/>
    <lineage>
        <taxon>Eukaryota</taxon>
        <taxon>Fungi</taxon>
        <taxon>Dikarya</taxon>
        <taxon>Ascomycota</taxon>
        <taxon>Pezizomycotina</taxon>
        <taxon>Sordariomycetes</taxon>
        <taxon>Hypocreomycetidae</taxon>
        <taxon>Glomerellales</taxon>
        <taxon>Glomerellaceae</taxon>
        <taxon>Colletotrichum</taxon>
        <taxon>Colletotrichum acutatum species complex</taxon>
    </lineage>
</organism>
<sequence>GTERRKGRRSSTLNISFSYIAAASLPQFVLRAHAHPHTNTHTHARPPSPSLPHHPHPHIRTRTHKANLEFRGTDYTLAIQFGYPCQAGYFVWLVDDWKFGSGKGWYIRSTKKSPHEISKFRHARHPSKEKEEENNLSGRFHLLLRVSLLSSGTFETAPNESHPPPTPGLPGKGDEHEGDELYRTLTASRSVGPAGLPPDLVVQFRSSVAV</sequence>
<evidence type="ECO:0000313" key="3">
    <source>
        <dbReference type="Proteomes" id="UP000699042"/>
    </source>
</evidence>
<feature type="non-terminal residue" evidence="2">
    <location>
        <position position="210"/>
    </location>
</feature>
<reference evidence="2" key="1">
    <citation type="submission" date="2021-05" db="EMBL/GenBank/DDBJ databases">
        <title>Comparative genomics of three Colletotrichum scovillei strains and genetic complementation revealed genes involved fungal growth and virulence on chili pepper.</title>
        <authorList>
            <person name="Hsieh D.-K."/>
            <person name="Chuang S.-C."/>
            <person name="Chen C.-Y."/>
            <person name="Chao Y.-T."/>
            <person name="Lu M.-Y.J."/>
            <person name="Lee M.-H."/>
            <person name="Shih M.-C."/>
        </authorList>
    </citation>
    <scope>NUCLEOTIDE SEQUENCE</scope>
    <source>
        <strain evidence="2">Coll-153</strain>
    </source>
</reference>
<dbReference type="EMBL" id="JAESDN010000007">
    <property type="protein sequence ID" value="KAG7047990.1"/>
    <property type="molecule type" value="Genomic_DNA"/>
</dbReference>
<evidence type="ECO:0000313" key="2">
    <source>
        <dbReference type="EMBL" id="KAG7047990.1"/>
    </source>
</evidence>